<protein>
    <submittedName>
        <fullName evidence="1">Uncharacterized protein</fullName>
    </submittedName>
</protein>
<evidence type="ECO:0000313" key="2">
    <source>
        <dbReference type="Proteomes" id="UP000176803"/>
    </source>
</evidence>
<sequence length="68" mass="8160">MLTKTDITELKQVFATKKDLERFATKVDLNFAVKEIIDYIRDCFSPNEEKLIDHEHRLNLLEHEIFPR</sequence>
<dbReference type="AlphaFoldDB" id="A0A1F7I3U6"/>
<dbReference type="EMBL" id="MGAC01000024">
    <property type="protein sequence ID" value="OGK38016.1"/>
    <property type="molecule type" value="Genomic_DNA"/>
</dbReference>
<gene>
    <name evidence="1" type="ORF">A3F03_00195</name>
</gene>
<name>A0A1F7I3U6_9BACT</name>
<accession>A0A1F7I3U6</accession>
<proteinExistence type="predicted"/>
<organism evidence="1 2">
    <name type="scientific">Candidatus Roizmanbacteria bacterium RIFCSPHIGHO2_12_FULL_41_11</name>
    <dbReference type="NCBI Taxonomy" id="1802052"/>
    <lineage>
        <taxon>Bacteria</taxon>
        <taxon>Candidatus Roizmaniibacteriota</taxon>
    </lineage>
</organism>
<dbReference type="Proteomes" id="UP000176803">
    <property type="component" value="Unassembled WGS sequence"/>
</dbReference>
<comment type="caution">
    <text evidence="1">The sequence shown here is derived from an EMBL/GenBank/DDBJ whole genome shotgun (WGS) entry which is preliminary data.</text>
</comment>
<evidence type="ECO:0000313" key="1">
    <source>
        <dbReference type="EMBL" id="OGK38016.1"/>
    </source>
</evidence>
<reference evidence="1 2" key="1">
    <citation type="journal article" date="2016" name="Nat. Commun.">
        <title>Thousands of microbial genomes shed light on interconnected biogeochemical processes in an aquifer system.</title>
        <authorList>
            <person name="Anantharaman K."/>
            <person name="Brown C.T."/>
            <person name="Hug L.A."/>
            <person name="Sharon I."/>
            <person name="Castelle C.J."/>
            <person name="Probst A.J."/>
            <person name="Thomas B.C."/>
            <person name="Singh A."/>
            <person name="Wilkins M.J."/>
            <person name="Karaoz U."/>
            <person name="Brodie E.L."/>
            <person name="Williams K.H."/>
            <person name="Hubbard S.S."/>
            <person name="Banfield J.F."/>
        </authorList>
    </citation>
    <scope>NUCLEOTIDE SEQUENCE [LARGE SCALE GENOMIC DNA]</scope>
</reference>